<keyword evidence="5 12" id="KW-0597">Phosphoprotein</keyword>
<dbReference type="GO" id="GO:0005524">
    <property type="term" value="F:ATP binding"/>
    <property type="evidence" value="ECO:0007669"/>
    <property type="project" value="UniProtKB-KW"/>
</dbReference>
<evidence type="ECO:0000313" key="16">
    <source>
        <dbReference type="EMBL" id="QDZ90882.1"/>
    </source>
</evidence>
<dbReference type="Gene3D" id="1.10.287.560">
    <property type="entry name" value="Histidine kinase CheA-like, homodimeric domain"/>
    <property type="match status" value="1"/>
</dbReference>
<dbReference type="FunFam" id="3.30.565.10:FF:000016">
    <property type="entry name" value="Chemotaxis protein CheA, putative"/>
    <property type="match status" value="1"/>
</dbReference>
<dbReference type="SMART" id="SM01231">
    <property type="entry name" value="H-kinase_dim"/>
    <property type="match status" value="1"/>
</dbReference>
<dbReference type="SMART" id="SM00073">
    <property type="entry name" value="HPT"/>
    <property type="match status" value="1"/>
</dbReference>
<evidence type="ECO:0000313" key="17">
    <source>
        <dbReference type="Proteomes" id="UP000321124"/>
    </source>
</evidence>
<dbReference type="InterPro" id="IPR037006">
    <property type="entry name" value="CheA-like_homodim_sf"/>
</dbReference>
<dbReference type="PROSITE" id="PS50109">
    <property type="entry name" value="HIS_KIN"/>
    <property type="match status" value="1"/>
</dbReference>
<proteinExistence type="predicted"/>
<accession>A0A5B8QXS5</accession>
<dbReference type="EC" id="2.7.13.3" evidence="2"/>
<dbReference type="GO" id="GO:0000155">
    <property type="term" value="F:phosphorelay sensor kinase activity"/>
    <property type="evidence" value="ECO:0007669"/>
    <property type="project" value="InterPro"/>
</dbReference>
<dbReference type="InterPro" id="IPR051315">
    <property type="entry name" value="Bact_Chemotaxis_CheA"/>
</dbReference>
<dbReference type="Gene3D" id="2.30.30.40">
    <property type="entry name" value="SH3 Domains"/>
    <property type="match status" value="1"/>
</dbReference>
<evidence type="ECO:0000256" key="6">
    <source>
        <dbReference type="ARBA" id="ARBA00022679"/>
    </source>
</evidence>
<keyword evidence="10" id="KW-0902">Two-component regulatory system</keyword>
<dbReference type="SMART" id="SM00387">
    <property type="entry name" value="HATPase_c"/>
    <property type="match status" value="1"/>
</dbReference>
<dbReference type="RefSeq" id="WP_208662626.1">
    <property type="nucleotide sequence ID" value="NZ_CP031775.2"/>
</dbReference>
<evidence type="ECO:0000256" key="8">
    <source>
        <dbReference type="ARBA" id="ARBA00022777"/>
    </source>
</evidence>
<dbReference type="GO" id="GO:0005737">
    <property type="term" value="C:cytoplasm"/>
    <property type="evidence" value="ECO:0007669"/>
    <property type="project" value="InterPro"/>
</dbReference>
<keyword evidence="4" id="KW-0145">Chemotaxis</keyword>
<dbReference type="Gene3D" id="1.20.120.160">
    <property type="entry name" value="HPT domain"/>
    <property type="match status" value="1"/>
</dbReference>
<feature type="domain" description="CheW-like" evidence="14">
    <location>
        <begin position="582"/>
        <end position="714"/>
    </location>
</feature>
<name>A0A5B8QXS5_9GAMM</name>
<dbReference type="AlphaFoldDB" id="A0A5B8QXS5"/>
<dbReference type="SMART" id="SM00260">
    <property type="entry name" value="CheW"/>
    <property type="match status" value="1"/>
</dbReference>
<dbReference type="InterPro" id="IPR036890">
    <property type="entry name" value="HATPase_C_sf"/>
</dbReference>
<dbReference type="InterPro" id="IPR003594">
    <property type="entry name" value="HATPase_dom"/>
</dbReference>
<protein>
    <recommendedName>
        <fullName evidence="3">Chemotaxis protein CheA</fullName>
        <ecNumber evidence="2">2.7.13.3</ecNumber>
    </recommendedName>
</protein>
<dbReference type="InterPro" id="IPR036641">
    <property type="entry name" value="HPT_dom_sf"/>
</dbReference>
<keyword evidence="6" id="KW-0808">Transferase</keyword>
<dbReference type="GO" id="GO:0006935">
    <property type="term" value="P:chemotaxis"/>
    <property type="evidence" value="ECO:0007669"/>
    <property type="project" value="UniProtKB-KW"/>
</dbReference>
<comment type="function">
    <text evidence="11">Involved in the transmission of sensory signals from the chemoreceptors to the flagellar motors. CheA is autophosphorylated; it can transfer its phosphate group to either CheB or CheY.</text>
</comment>
<sequence>MSATTEVQKMFMTETEELLLDMEDALLSLESDTENIELINQLFRAMHTIKGAAGIFNYNAIVDFTHPIETTIDRVRKNELKINSTLIALLLKCKDHTWALVNASVAEDELDLTSLMIQSQNILAKFNLSEPISPALPSCPQPFETQTISPERIDERYTDSGHWLISLDFKVDALRNGLDPLNFIRYLQQLGQVLEVICLSNRLPAFEVCDFESCFLSYRIVFSGDCSKEQIEAVFEFAQDDCDILILPSQKISESFQNLIDELNPSENQRLGEILLTIGAITERELTKSLNLQSGHIPECASKKLGEVLIANQLVDQPVVEQALKKQTQAREQAQTIRVDSNRLGQLINLVGELVTASAAMRVMVDKYHLLDANDQVSSVEHLVQEIRENALQLRMVQIGETFSRFRRVVRDVSNELGKQIELTIQGGESELDKIVVEKINDPLTHLVRNALDHGIELPEQRISKGKSPTGHLMLNAYHDSGHIVIEVTDDGAGLDPERIRRKAESLGVIEANQVLSHAEILRLAFEPGLSTKEKASNLSGRGVGMDVVKRNIEALRGSVELDSELGKGTKVTITLPLTLAIIDGFMVGAANENYVIPLNMVEECVELNQGEWHEQQKNYISLRGELMPFIRLTSFFNISQTNQHKRESLVVVRFGRSKAGIVVDKLFGEQQTVIKPLGKMFQHLKGLSGATILGTGDIALILDIQGLITEVSIGAKKHHHVAMIDD</sequence>
<dbReference type="CDD" id="cd16916">
    <property type="entry name" value="HATPase_CheA-like"/>
    <property type="match status" value="1"/>
</dbReference>
<dbReference type="Pfam" id="PF01584">
    <property type="entry name" value="CheW"/>
    <property type="match status" value="1"/>
</dbReference>
<dbReference type="Proteomes" id="UP000321124">
    <property type="component" value="Chromosome"/>
</dbReference>
<dbReference type="KEGG" id="sdeo:D0436_10595"/>
<dbReference type="SUPFAM" id="SSF47226">
    <property type="entry name" value="Histidine-containing phosphotransfer domain, HPT domain"/>
    <property type="match status" value="1"/>
</dbReference>
<dbReference type="CDD" id="cd00731">
    <property type="entry name" value="CheA_reg"/>
    <property type="match status" value="1"/>
</dbReference>
<gene>
    <name evidence="16" type="ORF">D0436_10595</name>
</gene>
<dbReference type="PROSITE" id="PS50894">
    <property type="entry name" value="HPT"/>
    <property type="match status" value="1"/>
</dbReference>
<dbReference type="InterPro" id="IPR004358">
    <property type="entry name" value="Sig_transdc_His_kin-like_C"/>
</dbReference>
<feature type="modified residue" description="Phosphohistidine" evidence="12">
    <location>
        <position position="47"/>
    </location>
</feature>
<evidence type="ECO:0000259" key="13">
    <source>
        <dbReference type="PROSITE" id="PS50109"/>
    </source>
</evidence>
<dbReference type="Pfam" id="PF02518">
    <property type="entry name" value="HATPase_c"/>
    <property type="match status" value="1"/>
</dbReference>
<dbReference type="InterPro" id="IPR005467">
    <property type="entry name" value="His_kinase_dom"/>
</dbReference>
<dbReference type="Pfam" id="PF02895">
    <property type="entry name" value="H-kinase_dim"/>
    <property type="match status" value="1"/>
</dbReference>
<evidence type="ECO:0000256" key="5">
    <source>
        <dbReference type="ARBA" id="ARBA00022553"/>
    </source>
</evidence>
<keyword evidence="9" id="KW-0067">ATP-binding</keyword>
<dbReference type="PANTHER" id="PTHR43395">
    <property type="entry name" value="SENSOR HISTIDINE KINASE CHEA"/>
    <property type="match status" value="1"/>
</dbReference>
<evidence type="ECO:0000256" key="9">
    <source>
        <dbReference type="ARBA" id="ARBA00022840"/>
    </source>
</evidence>
<evidence type="ECO:0000256" key="4">
    <source>
        <dbReference type="ARBA" id="ARBA00022500"/>
    </source>
</evidence>
<dbReference type="PROSITE" id="PS50851">
    <property type="entry name" value="CHEW"/>
    <property type="match status" value="1"/>
</dbReference>
<dbReference type="PRINTS" id="PR00344">
    <property type="entry name" value="BCTRLSENSOR"/>
</dbReference>
<evidence type="ECO:0000259" key="15">
    <source>
        <dbReference type="PROSITE" id="PS50894"/>
    </source>
</evidence>
<dbReference type="EMBL" id="CP031775">
    <property type="protein sequence ID" value="QDZ90882.1"/>
    <property type="molecule type" value="Genomic_DNA"/>
</dbReference>
<evidence type="ECO:0000256" key="10">
    <source>
        <dbReference type="ARBA" id="ARBA00023012"/>
    </source>
</evidence>
<dbReference type="InterPro" id="IPR036061">
    <property type="entry name" value="CheW-like_dom_sf"/>
</dbReference>
<dbReference type="PANTHER" id="PTHR43395:SF10">
    <property type="entry name" value="CHEMOTAXIS PROTEIN CHEA"/>
    <property type="match status" value="1"/>
</dbReference>
<evidence type="ECO:0000256" key="3">
    <source>
        <dbReference type="ARBA" id="ARBA00021495"/>
    </source>
</evidence>
<dbReference type="SUPFAM" id="SSF47384">
    <property type="entry name" value="Homodimeric domain of signal transducing histidine kinase"/>
    <property type="match status" value="1"/>
</dbReference>
<comment type="catalytic activity">
    <reaction evidence="1">
        <text>ATP + protein L-histidine = ADP + protein N-phospho-L-histidine.</text>
        <dbReference type="EC" id="2.7.13.3"/>
    </reaction>
</comment>
<evidence type="ECO:0000256" key="1">
    <source>
        <dbReference type="ARBA" id="ARBA00000085"/>
    </source>
</evidence>
<dbReference type="Gene3D" id="3.30.565.10">
    <property type="entry name" value="Histidine kinase-like ATPase, C-terminal domain"/>
    <property type="match status" value="1"/>
</dbReference>
<dbReference type="Pfam" id="PF01627">
    <property type="entry name" value="Hpt"/>
    <property type="match status" value="1"/>
</dbReference>
<dbReference type="SUPFAM" id="SSF55874">
    <property type="entry name" value="ATPase domain of HSP90 chaperone/DNA topoisomerase II/histidine kinase"/>
    <property type="match status" value="1"/>
</dbReference>
<dbReference type="SUPFAM" id="SSF50341">
    <property type="entry name" value="CheW-like"/>
    <property type="match status" value="1"/>
</dbReference>
<evidence type="ECO:0000259" key="14">
    <source>
        <dbReference type="PROSITE" id="PS50851"/>
    </source>
</evidence>
<dbReference type="InterPro" id="IPR004105">
    <property type="entry name" value="CheA-like_dim"/>
</dbReference>
<keyword evidence="8" id="KW-0418">Kinase</keyword>
<evidence type="ECO:0000256" key="11">
    <source>
        <dbReference type="ARBA" id="ARBA00035100"/>
    </source>
</evidence>
<feature type="domain" description="HPt" evidence="15">
    <location>
        <begin position="1"/>
        <end position="104"/>
    </location>
</feature>
<evidence type="ECO:0000256" key="7">
    <source>
        <dbReference type="ARBA" id="ARBA00022741"/>
    </source>
</evidence>
<evidence type="ECO:0000256" key="2">
    <source>
        <dbReference type="ARBA" id="ARBA00012438"/>
    </source>
</evidence>
<dbReference type="CDD" id="cd00088">
    <property type="entry name" value="HPT"/>
    <property type="match status" value="1"/>
</dbReference>
<feature type="domain" description="Histidine kinase" evidence="13">
    <location>
        <begin position="375"/>
        <end position="580"/>
    </location>
</feature>
<dbReference type="InterPro" id="IPR008207">
    <property type="entry name" value="Sig_transdc_His_kin_Hpt_dom"/>
</dbReference>
<dbReference type="InterPro" id="IPR036097">
    <property type="entry name" value="HisK_dim/P_sf"/>
</dbReference>
<reference evidence="16 17" key="1">
    <citation type="journal article" date="2019" name="Ecotoxicol. Environ. Saf.">
        <title>Microbial characterization of heavy metal resistant bacterial strains isolated from an electroplating wastewater treatment plant.</title>
        <authorList>
            <person name="Cai X."/>
            <person name="Zheng X."/>
            <person name="Zhang D."/>
            <person name="Iqbal W."/>
            <person name="Liu C."/>
            <person name="Yang B."/>
            <person name="Zhao X."/>
            <person name="Lu X."/>
            <person name="Mao Y."/>
        </authorList>
    </citation>
    <scope>NUCLEOTIDE SEQUENCE [LARGE SCALE GENOMIC DNA]</scope>
    <source>
        <strain evidence="16 17">Ni1-3</strain>
    </source>
</reference>
<evidence type="ECO:0000256" key="12">
    <source>
        <dbReference type="PROSITE-ProRule" id="PRU00110"/>
    </source>
</evidence>
<dbReference type="InterPro" id="IPR002545">
    <property type="entry name" value="CheW-lke_dom"/>
</dbReference>
<keyword evidence="7" id="KW-0547">Nucleotide-binding</keyword>
<organism evidence="16 17">
    <name type="scientific">Shewanella decolorationis</name>
    <dbReference type="NCBI Taxonomy" id="256839"/>
    <lineage>
        <taxon>Bacteria</taxon>
        <taxon>Pseudomonadati</taxon>
        <taxon>Pseudomonadota</taxon>
        <taxon>Gammaproteobacteria</taxon>
        <taxon>Alteromonadales</taxon>
        <taxon>Shewanellaceae</taxon>
        <taxon>Shewanella</taxon>
    </lineage>
</organism>